<protein>
    <submittedName>
        <fullName evidence="2">Uncharacterized protein</fullName>
    </submittedName>
</protein>
<dbReference type="RefSeq" id="WP_184799978.1">
    <property type="nucleotide sequence ID" value="NZ_JACIIZ010000005.1"/>
</dbReference>
<organism evidence="2 3">
    <name type="scientific">Nitrospirillum iridis</name>
    <dbReference type="NCBI Taxonomy" id="765888"/>
    <lineage>
        <taxon>Bacteria</taxon>
        <taxon>Pseudomonadati</taxon>
        <taxon>Pseudomonadota</taxon>
        <taxon>Alphaproteobacteria</taxon>
        <taxon>Rhodospirillales</taxon>
        <taxon>Azospirillaceae</taxon>
        <taxon>Nitrospirillum</taxon>
    </lineage>
</organism>
<dbReference type="EMBL" id="JACIIZ010000005">
    <property type="protein sequence ID" value="MBB6251457.1"/>
    <property type="molecule type" value="Genomic_DNA"/>
</dbReference>
<dbReference type="AlphaFoldDB" id="A0A7X0EC87"/>
<evidence type="ECO:0000313" key="3">
    <source>
        <dbReference type="Proteomes" id="UP000539175"/>
    </source>
</evidence>
<proteinExistence type="predicted"/>
<feature type="transmembrane region" description="Helical" evidence="1">
    <location>
        <begin position="69"/>
        <end position="89"/>
    </location>
</feature>
<accession>A0A7X0EC87</accession>
<evidence type="ECO:0000256" key="1">
    <source>
        <dbReference type="SAM" id="Phobius"/>
    </source>
</evidence>
<gene>
    <name evidence="2" type="ORF">FHS74_002008</name>
</gene>
<keyword evidence="3" id="KW-1185">Reference proteome</keyword>
<feature type="transmembrane region" description="Helical" evidence="1">
    <location>
        <begin position="20"/>
        <end position="37"/>
    </location>
</feature>
<keyword evidence="1" id="KW-0472">Membrane</keyword>
<keyword evidence="1" id="KW-1133">Transmembrane helix</keyword>
<name>A0A7X0EC87_9PROT</name>
<reference evidence="2 3" key="1">
    <citation type="submission" date="2020-08" db="EMBL/GenBank/DDBJ databases">
        <title>Genomic Encyclopedia of Type Strains, Phase IV (KMG-IV): sequencing the most valuable type-strain genomes for metagenomic binning, comparative biology and taxonomic classification.</title>
        <authorList>
            <person name="Goeker M."/>
        </authorList>
    </citation>
    <scope>NUCLEOTIDE SEQUENCE [LARGE SCALE GENOMIC DNA]</scope>
    <source>
        <strain evidence="2 3">DSM 22198</strain>
    </source>
</reference>
<evidence type="ECO:0000313" key="2">
    <source>
        <dbReference type="EMBL" id="MBB6251457.1"/>
    </source>
</evidence>
<keyword evidence="1" id="KW-0812">Transmembrane</keyword>
<sequence>MTTTTTEERPPLHPRTRRAYLALWVLGVLAFVGAAFTDSHPPTAGLRFLADSLFPAGLLLGGITWKRPYLSGALWLACGLAALGVALAFR</sequence>
<dbReference type="Proteomes" id="UP000539175">
    <property type="component" value="Unassembled WGS sequence"/>
</dbReference>
<comment type="caution">
    <text evidence="2">The sequence shown here is derived from an EMBL/GenBank/DDBJ whole genome shotgun (WGS) entry which is preliminary data.</text>
</comment>